<dbReference type="PANTHER" id="PTHR46577">
    <property type="entry name" value="HTH-TYPE TRANSCRIPTIONAL REGULATORY PROTEIN GABR"/>
    <property type="match status" value="1"/>
</dbReference>
<dbReference type="SMART" id="SM00345">
    <property type="entry name" value="HTH_GNTR"/>
    <property type="match status" value="1"/>
</dbReference>
<keyword evidence="3" id="KW-0805">Transcription regulation</keyword>
<keyword evidence="7" id="KW-0032">Aminotransferase</keyword>
<evidence type="ECO:0000256" key="4">
    <source>
        <dbReference type="ARBA" id="ARBA00023125"/>
    </source>
</evidence>
<gene>
    <name evidence="7" type="ORF">NE579_06840</name>
</gene>
<name>A0AAW5JLF9_9FIRM</name>
<dbReference type="InterPro" id="IPR036388">
    <property type="entry name" value="WH-like_DNA-bd_sf"/>
</dbReference>
<dbReference type="CDD" id="cd07377">
    <property type="entry name" value="WHTH_GntR"/>
    <property type="match status" value="1"/>
</dbReference>
<keyword evidence="7" id="KW-0808">Transferase</keyword>
<evidence type="ECO:0000256" key="5">
    <source>
        <dbReference type="ARBA" id="ARBA00023163"/>
    </source>
</evidence>
<dbReference type="Gene3D" id="1.10.10.10">
    <property type="entry name" value="Winged helix-like DNA-binding domain superfamily/Winged helix DNA-binding domain"/>
    <property type="match status" value="1"/>
</dbReference>
<sequence>MLTITLEPHGAQPLYEQLYRGIRHKIEQGALAAGERLPSKRALASHLKVSVVTVEGAYGQLLAEGYLRSEPKRGFFVQPFEAQSAPAAIPARPSAAASVKEKSIQYDFTTNAVDTARFPFSTWARLMREVLTQEDSGLLAASHPQGVEELRQAIVRYLGDFRGIQAEPEQIVVGAGSEYLTGLLTQLLGREGGYAVEDPGYRKPARILANNGAQVLPIPLDAQGLRVDLLERSRARVAHVTPSHHFPLGMVMPVTRRRALLSWAGQSEDRYIIEDDYDSEFRFSGRPIPALQSLDTGERVVYLNTFAKSLAPSLRISYMVLPPHLLARYRQELQFYSSTVPSFEQYTLARFMERGHFERHIARMRTLYKGIRDSLLFAAREEGITSHGTFSGAEAGLHLLLQMNNGMTEPELVRRAAEAGVGVYPLSSYYLAPGTRSALPTLVMGYARMRGEDMAPAFSLLRKAWALDRP</sequence>
<keyword evidence="5" id="KW-0804">Transcription</keyword>
<evidence type="ECO:0000313" key="7">
    <source>
        <dbReference type="EMBL" id="MCQ4770183.1"/>
    </source>
</evidence>
<dbReference type="GO" id="GO:0008483">
    <property type="term" value="F:transaminase activity"/>
    <property type="evidence" value="ECO:0007669"/>
    <property type="project" value="UniProtKB-KW"/>
</dbReference>
<evidence type="ECO:0000256" key="3">
    <source>
        <dbReference type="ARBA" id="ARBA00023015"/>
    </source>
</evidence>
<protein>
    <submittedName>
        <fullName evidence="7">PLP-dependent aminotransferase family protein</fullName>
    </submittedName>
</protein>
<dbReference type="PANTHER" id="PTHR46577:SF1">
    <property type="entry name" value="HTH-TYPE TRANSCRIPTIONAL REGULATORY PROTEIN GABR"/>
    <property type="match status" value="1"/>
</dbReference>
<organism evidence="7 8">
    <name type="scientific">Intestinimonas massiliensis</name>
    <name type="common">ex Afouda et al. 2020</name>
    <dbReference type="NCBI Taxonomy" id="1673721"/>
    <lineage>
        <taxon>Bacteria</taxon>
        <taxon>Bacillati</taxon>
        <taxon>Bacillota</taxon>
        <taxon>Clostridia</taxon>
        <taxon>Eubacteriales</taxon>
        <taxon>Intestinimonas</taxon>
    </lineage>
</organism>
<reference evidence="7" key="1">
    <citation type="submission" date="2022-06" db="EMBL/GenBank/DDBJ databases">
        <title>Isolation of gut microbiota from human fecal samples.</title>
        <authorList>
            <person name="Pamer E.G."/>
            <person name="Barat B."/>
            <person name="Waligurski E."/>
            <person name="Medina S."/>
            <person name="Paddock L."/>
            <person name="Mostad J."/>
        </authorList>
    </citation>
    <scope>NUCLEOTIDE SEQUENCE</scope>
    <source>
        <strain evidence="7">DFI.9.91</strain>
    </source>
</reference>
<comment type="caution">
    <text evidence="7">The sequence shown here is derived from an EMBL/GenBank/DDBJ whole genome shotgun (WGS) entry which is preliminary data.</text>
</comment>
<dbReference type="RefSeq" id="WP_256303694.1">
    <property type="nucleotide sequence ID" value="NZ_JANFYS010000011.1"/>
</dbReference>
<dbReference type="AlphaFoldDB" id="A0AAW5JLF9"/>
<evidence type="ECO:0000256" key="2">
    <source>
        <dbReference type="ARBA" id="ARBA00022898"/>
    </source>
</evidence>
<dbReference type="InterPro" id="IPR015424">
    <property type="entry name" value="PyrdxlP-dep_Trfase"/>
</dbReference>
<dbReference type="Pfam" id="PF00392">
    <property type="entry name" value="GntR"/>
    <property type="match status" value="1"/>
</dbReference>
<dbReference type="Gene3D" id="3.40.640.10">
    <property type="entry name" value="Type I PLP-dependent aspartate aminotransferase-like (Major domain)"/>
    <property type="match status" value="1"/>
</dbReference>
<dbReference type="InterPro" id="IPR036390">
    <property type="entry name" value="WH_DNA-bd_sf"/>
</dbReference>
<dbReference type="EMBL" id="JANFYS010000011">
    <property type="protein sequence ID" value="MCQ4770183.1"/>
    <property type="molecule type" value="Genomic_DNA"/>
</dbReference>
<dbReference type="SUPFAM" id="SSF53383">
    <property type="entry name" value="PLP-dependent transferases"/>
    <property type="match status" value="1"/>
</dbReference>
<dbReference type="GO" id="GO:0003677">
    <property type="term" value="F:DNA binding"/>
    <property type="evidence" value="ECO:0007669"/>
    <property type="project" value="UniProtKB-KW"/>
</dbReference>
<feature type="domain" description="HTH gntR-type" evidence="6">
    <location>
        <begin position="12"/>
        <end position="80"/>
    </location>
</feature>
<evidence type="ECO:0000256" key="1">
    <source>
        <dbReference type="ARBA" id="ARBA00005384"/>
    </source>
</evidence>
<dbReference type="PROSITE" id="PS50949">
    <property type="entry name" value="HTH_GNTR"/>
    <property type="match status" value="1"/>
</dbReference>
<accession>A0AAW5JLF9</accession>
<dbReference type="InterPro" id="IPR051446">
    <property type="entry name" value="HTH_trans_reg/aminotransferase"/>
</dbReference>
<keyword evidence="2" id="KW-0663">Pyridoxal phosphate</keyword>
<dbReference type="Pfam" id="PF00155">
    <property type="entry name" value="Aminotran_1_2"/>
    <property type="match status" value="1"/>
</dbReference>
<dbReference type="InterPro" id="IPR000524">
    <property type="entry name" value="Tscrpt_reg_HTH_GntR"/>
</dbReference>
<dbReference type="GO" id="GO:0003700">
    <property type="term" value="F:DNA-binding transcription factor activity"/>
    <property type="evidence" value="ECO:0007669"/>
    <property type="project" value="InterPro"/>
</dbReference>
<dbReference type="CDD" id="cd00609">
    <property type="entry name" value="AAT_like"/>
    <property type="match status" value="1"/>
</dbReference>
<dbReference type="Proteomes" id="UP001204562">
    <property type="component" value="Unassembled WGS sequence"/>
</dbReference>
<dbReference type="InterPro" id="IPR015421">
    <property type="entry name" value="PyrdxlP-dep_Trfase_major"/>
</dbReference>
<proteinExistence type="inferred from homology"/>
<evidence type="ECO:0000259" key="6">
    <source>
        <dbReference type="PROSITE" id="PS50949"/>
    </source>
</evidence>
<dbReference type="GO" id="GO:0030170">
    <property type="term" value="F:pyridoxal phosphate binding"/>
    <property type="evidence" value="ECO:0007669"/>
    <property type="project" value="InterPro"/>
</dbReference>
<dbReference type="InterPro" id="IPR004839">
    <property type="entry name" value="Aminotransferase_I/II_large"/>
</dbReference>
<comment type="similarity">
    <text evidence="1">In the C-terminal section; belongs to the class-I pyridoxal-phosphate-dependent aminotransferase family.</text>
</comment>
<dbReference type="SUPFAM" id="SSF46785">
    <property type="entry name" value="Winged helix' DNA-binding domain"/>
    <property type="match status" value="1"/>
</dbReference>
<evidence type="ECO:0000313" key="8">
    <source>
        <dbReference type="Proteomes" id="UP001204562"/>
    </source>
</evidence>
<keyword evidence="4" id="KW-0238">DNA-binding</keyword>